<dbReference type="InterPro" id="IPR015424">
    <property type="entry name" value="PyrdxlP-dep_Trfase"/>
</dbReference>
<evidence type="ECO:0000256" key="1">
    <source>
        <dbReference type="ARBA" id="ARBA00001933"/>
    </source>
</evidence>
<feature type="domain" description="Aminotransferase class I/classII large" evidence="9">
    <location>
        <begin position="1"/>
        <end position="370"/>
    </location>
</feature>
<comment type="cofactor">
    <cofactor evidence="1">
        <name>pyridoxal 5'-phosphate</name>
        <dbReference type="ChEBI" id="CHEBI:597326"/>
    </cofactor>
</comment>
<dbReference type="GO" id="GO:0006520">
    <property type="term" value="P:amino acid metabolic process"/>
    <property type="evidence" value="ECO:0007669"/>
    <property type="project" value="InterPro"/>
</dbReference>
<keyword evidence="7" id="KW-0663">Pyridoxal phosphate</keyword>
<dbReference type="PANTHER" id="PTHR11879">
    <property type="entry name" value="ASPARTATE AMINOTRANSFERASE"/>
    <property type="match status" value="1"/>
</dbReference>
<reference evidence="10 11" key="1">
    <citation type="submission" date="2010-05" db="EMBL/GenBank/DDBJ databases">
        <title>The Genome Sequence of Thecamonas trahens ATCC 50062.</title>
        <authorList>
            <consortium name="The Broad Institute Genome Sequencing Platform"/>
            <person name="Russ C."/>
            <person name="Cuomo C."/>
            <person name="Shea T."/>
            <person name="Young S.K."/>
            <person name="Zeng Q."/>
            <person name="Koehrsen M."/>
            <person name="Haas B."/>
            <person name="Borodovsky M."/>
            <person name="Guigo R."/>
            <person name="Alvarado L."/>
            <person name="Berlin A."/>
            <person name="Bochicchio J."/>
            <person name="Borenstein D."/>
            <person name="Chapman S."/>
            <person name="Chen Z."/>
            <person name="Freedman E."/>
            <person name="Gellesch M."/>
            <person name="Goldberg J."/>
            <person name="Griggs A."/>
            <person name="Gujja S."/>
            <person name="Heilman E."/>
            <person name="Heiman D."/>
            <person name="Hepburn T."/>
            <person name="Howarth C."/>
            <person name="Jen D."/>
            <person name="Larson L."/>
            <person name="Mehta T."/>
            <person name="Park D."/>
            <person name="Pearson M."/>
            <person name="Roberts A."/>
            <person name="Saif S."/>
            <person name="Shenoy N."/>
            <person name="Sisk P."/>
            <person name="Stolte C."/>
            <person name="Sykes S."/>
            <person name="Thomson T."/>
            <person name="Walk T."/>
            <person name="White J."/>
            <person name="Yandava C."/>
            <person name="Burger G."/>
            <person name="Gray M.W."/>
            <person name="Holland P.W.H."/>
            <person name="King N."/>
            <person name="Lang F.B.F."/>
            <person name="Roger A.J."/>
            <person name="Ruiz-Trillo I."/>
            <person name="Lander E."/>
            <person name="Nusbaum C."/>
        </authorList>
    </citation>
    <scope>NUCLEOTIDE SEQUENCE [LARGE SCALE GENOMIC DNA]</scope>
    <source>
        <strain evidence="10 11">ATCC 50062</strain>
    </source>
</reference>
<evidence type="ECO:0000256" key="8">
    <source>
        <dbReference type="ARBA" id="ARBA00030923"/>
    </source>
</evidence>
<evidence type="ECO:0000313" key="10">
    <source>
        <dbReference type="EMBL" id="KNC49892.1"/>
    </source>
</evidence>
<dbReference type="RefSeq" id="XP_013757374.1">
    <property type="nucleotide sequence ID" value="XM_013901920.1"/>
</dbReference>
<dbReference type="Pfam" id="PF00155">
    <property type="entry name" value="Aminotran_1_2"/>
    <property type="match status" value="1"/>
</dbReference>
<evidence type="ECO:0000256" key="6">
    <source>
        <dbReference type="ARBA" id="ARBA00022679"/>
    </source>
</evidence>
<dbReference type="OMA" id="GTWTHIT"/>
<accession>A0A0L0DC22</accession>
<keyword evidence="11" id="KW-1185">Reference proteome</keyword>
<sequence>MNLGVGAYRDDDGRPHVLKCVRKAETMITNAGLDHEYAGIGGVAAFPPLAAKLALGDNCPALADGRVAALQSISGTGANRVAMAFAAQWLGKGGAGASAIAMPDPTWGNHIPIAKHAGLDVVRYRYYSPENNGLDFAGMMDDLSKLEAGTPVLLHACAHNPTGVDPSLEQWREISACLADKGLFPLVDMAYQGFASGDVDADAAAVRTLVADGHDLILCTSFAKNMGLYGERTGALIFVTSTPEQATAVESQAKILIRPMYSNPPIYGARIVETDLSSPELHALWLTEVADMADRIIDVRTTLRNGLAAAGSPHNWSHITDQIGMFCYSGLTADHVAALAADHAVYLTADGRISMAGVNSSNVDHLIAAIHDVTKDSALN</sequence>
<dbReference type="PRINTS" id="PR00799">
    <property type="entry name" value="TRANSAMINASE"/>
</dbReference>
<dbReference type="Gene3D" id="3.90.1150.10">
    <property type="entry name" value="Aspartate Aminotransferase, domain 1"/>
    <property type="match status" value="1"/>
</dbReference>
<evidence type="ECO:0000256" key="5">
    <source>
        <dbReference type="ARBA" id="ARBA00022576"/>
    </source>
</evidence>
<dbReference type="EMBL" id="GL349458">
    <property type="protein sequence ID" value="KNC49892.1"/>
    <property type="molecule type" value="Genomic_DNA"/>
</dbReference>
<evidence type="ECO:0000256" key="2">
    <source>
        <dbReference type="ARBA" id="ARBA00007441"/>
    </source>
</evidence>
<keyword evidence="6 10" id="KW-0808">Transferase</keyword>
<dbReference type="EC" id="2.6.1.1" evidence="4"/>
<dbReference type="FunFam" id="3.40.640.10:FF:000066">
    <property type="entry name" value="Aspartate aminotransferase"/>
    <property type="match status" value="1"/>
</dbReference>
<dbReference type="GO" id="GO:0030170">
    <property type="term" value="F:pyridoxal phosphate binding"/>
    <property type="evidence" value="ECO:0007669"/>
    <property type="project" value="InterPro"/>
</dbReference>
<dbReference type="eggNOG" id="KOG1411">
    <property type="taxonomic scope" value="Eukaryota"/>
</dbReference>
<gene>
    <name evidence="10" type="ORF">AMSG_06189</name>
</gene>
<dbReference type="STRING" id="461836.A0A0L0DC22"/>
<dbReference type="GO" id="GO:0004069">
    <property type="term" value="F:L-aspartate:2-oxoglutarate aminotransferase activity"/>
    <property type="evidence" value="ECO:0007669"/>
    <property type="project" value="UniProtKB-EC"/>
</dbReference>
<evidence type="ECO:0000256" key="3">
    <source>
        <dbReference type="ARBA" id="ARBA00011738"/>
    </source>
</evidence>
<dbReference type="InterPro" id="IPR004839">
    <property type="entry name" value="Aminotransferase_I/II_large"/>
</dbReference>
<comment type="similarity">
    <text evidence="2">Belongs to the class-I pyridoxal-phosphate-dependent aminotransferase family.</text>
</comment>
<organism evidence="10 11">
    <name type="scientific">Thecamonas trahens ATCC 50062</name>
    <dbReference type="NCBI Taxonomy" id="461836"/>
    <lineage>
        <taxon>Eukaryota</taxon>
        <taxon>Apusozoa</taxon>
        <taxon>Apusomonadida</taxon>
        <taxon>Apusomonadidae</taxon>
        <taxon>Thecamonas</taxon>
    </lineage>
</organism>
<dbReference type="CDD" id="cd00609">
    <property type="entry name" value="AAT_like"/>
    <property type="match status" value="1"/>
</dbReference>
<dbReference type="GO" id="GO:0005739">
    <property type="term" value="C:mitochondrion"/>
    <property type="evidence" value="ECO:0007669"/>
    <property type="project" value="TreeGrafter"/>
</dbReference>
<name>A0A0L0DC22_THETB</name>
<dbReference type="Gene3D" id="3.40.640.10">
    <property type="entry name" value="Type I PLP-dependent aspartate aminotransferase-like (Major domain)"/>
    <property type="match status" value="1"/>
</dbReference>
<dbReference type="NCBIfam" id="NF006719">
    <property type="entry name" value="PRK09257.1"/>
    <property type="match status" value="1"/>
</dbReference>
<keyword evidence="5 10" id="KW-0032">Aminotransferase</keyword>
<dbReference type="SUPFAM" id="SSF53383">
    <property type="entry name" value="PLP-dependent transferases"/>
    <property type="match status" value="1"/>
</dbReference>
<dbReference type="PANTHER" id="PTHR11879:SF22">
    <property type="entry name" value="ASPARTATE AMINOTRANSFERASE, MITOCHONDRIAL"/>
    <property type="match status" value="1"/>
</dbReference>
<evidence type="ECO:0000256" key="7">
    <source>
        <dbReference type="ARBA" id="ARBA00022898"/>
    </source>
</evidence>
<dbReference type="AlphaFoldDB" id="A0A0L0DC22"/>
<dbReference type="InterPro" id="IPR015421">
    <property type="entry name" value="PyrdxlP-dep_Trfase_major"/>
</dbReference>
<dbReference type="InterPro" id="IPR000796">
    <property type="entry name" value="Asp_trans"/>
</dbReference>
<comment type="subunit">
    <text evidence="3">Homodimer.</text>
</comment>
<evidence type="ECO:0000259" key="9">
    <source>
        <dbReference type="Pfam" id="PF00155"/>
    </source>
</evidence>
<evidence type="ECO:0000313" key="11">
    <source>
        <dbReference type="Proteomes" id="UP000054408"/>
    </source>
</evidence>
<evidence type="ECO:0000256" key="4">
    <source>
        <dbReference type="ARBA" id="ARBA00012753"/>
    </source>
</evidence>
<dbReference type="Proteomes" id="UP000054408">
    <property type="component" value="Unassembled WGS sequence"/>
</dbReference>
<protein>
    <recommendedName>
        <fullName evidence="4">aspartate transaminase</fullName>
        <ecNumber evidence="4">2.6.1.1</ecNumber>
    </recommendedName>
    <alternativeName>
        <fullName evidence="8">Transaminase A</fullName>
    </alternativeName>
</protein>
<dbReference type="InterPro" id="IPR015422">
    <property type="entry name" value="PyrdxlP-dep_Trfase_small"/>
</dbReference>
<proteinExistence type="inferred from homology"/>
<dbReference type="GeneID" id="25565415"/>
<dbReference type="OrthoDB" id="6752799at2759"/>
<dbReference type="FunFam" id="3.90.1150.10:FF:000001">
    <property type="entry name" value="Aspartate aminotransferase"/>
    <property type="match status" value="1"/>
</dbReference>